<keyword evidence="4" id="KW-1185">Reference proteome</keyword>
<evidence type="ECO:0000313" key="4">
    <source>
        <dbReference type="Proteomes" id="UP000799291"/>
    </source>
</evidence>
<name>A0A6G1J562_9PLEO</name>
<dbReference type="EMBL" id="MU005579">
    <property type="protein sequence ID" value="KAF2685343.1"/>
    <property type="molecule type" value="Genomic_DNA"/>
</dbReference>
<feature type="compositionally biased region" description="Low complexity" evidence="1">
    <location>
        <begin position="9"/>
        <end position="28"/>
    </location>
</feature>
<dbReference type="AlphaFoldDB" id="A0A6G1J562"/>
<accession>A0A6G1J562</accession>
<evidence type="ECO:0000313" key="3">
    <source>
        <dbReference type="EMBL" id="KAF2685343.1"/>
    </source>
</evidence>
<keyword evidence="2" id="KW-1133">Transmembrane helix</keyword>
<evidence type="ECO:0000256" key="1">
    <source>
        <dbReference type="SAM" id="MobiDB-lite"/>
    </source>
</evidence>
<keyword evidence="2" id="KW-0472">Membrane</keyword>
<gene>
    <name evidence="3" type="ORF">K458DRAFT_417405</name>
</gene>
<organism evidence="3 4">
    <name type="scientific">Lentithecium fluviatile CBS 122367</name>
    <dbReference type="NCBI Taxonomy" id="1168545"/>
    <lineage>
        <taxon>Eukaryota</taxon>
        <taxon>Fungi</taxon>
        <taxon>Dikarya</taxon>
        <taxon>Ascomycota</taxon>
        <taxon>Pezizomycotina</taxon>
        <taxon>Dothideomycetes</taxon>
        <taxon>Pleosporomycetidae</taxon>
        <taxon>Pleosporales</taxon>
        <taxon>Massarineae</taxon>
        <taxon>Lentitheciaceae</taxon>
        <taxon>Lentithecium</taxon>
    </lineage>
</organism>
<protein>
    <submittedName>
        <fullName evidence="3">Uncharacterized protein</fullName>
    </submittedName>
</protein>
<proteinExistence type="predicted"/>
<feature type="region of interest" description="Disordered" evidence="1">
    <location>
        <begin position="1"/>
        <end position="32"/>
    </location>
</feature>
<sequence>MCNGTVVLPATTSSASPTPTSTPTSGTGDRPDETCPTVQALEASLDTKRNTVTGLAVALGCMGLALGVLGWDWNRKRKLLVLPPAMRMRN</sequence>
<feature type="transmembrane region" description="Helical" evidence="2">
    <location>
        <begin position="52"/>
        <end position="71"/>
    </location>
</feature>
<dbReference type="Proteomes" id="UP000799291">
    <property type="component" value="Unassembled WGS sequence"/>
</dbReference>
<evidence type="ECO:0000256" key="2">
    <source>
        <dbReference type="SAM" id="Phobius"/>
    </source>
</evidence>
<reference evidence="3" key="1">
    <citation type="journal article" date="2020" name="Stud. Mycol.">
        <title>101 Dothideomycetes genomes: a test case for predicting lifestyles and emergence of pathogens.</title>
        <authorList>
            <person name="Haridas S."/>
            <person name="Albert R."/>
            <person name="Binder M."/>
            <person name="Bloem J."/>
            <person name="Labutti K."/>
            <person name="Salamov A."/>
            <person name="Andreopoulos B."/>
            <person name="Baker S."/>
            <person name="Barry K."/>
            <person name="Bills G."/>
            <person name="Bluhm B."/>
            <person name="Cannon C."/>
            <person name="Castanera R."/>
            <person name="Culley D."/>
            <person name="Daum C."/>
            <person name="Ezra D."/>
            <person name="Gonzalez J."/>
            <person name="Henrissat B."/>
            <person name="Kuo A."/>
            <person name="Liang C."/>
            <person name="Lipzen A."/>
            <person name="Lutzoni F."/>
            <person name="Magnuson J."/>
            <person name="Mondo S."/>
            <person name="Nolan M."/>
            <person name="Ohm R."/>
            <person name="Pangilinan J."/>
            <person name="Park H.-J."/>
            <person name="Ramirez L."/>
            <person name="Alfaro M."/>
            <person name="Sun H."/>
            <person name="Tritt A."/>
            <person name="Yoshinaga Y."/>
            <person name="Zwiers L.-H."/>
            <person name="Turgeon B."/>
            <person name="Goodwin S."/>
            <person name="Spatafora J."/>
            <person name="Crous P."/>
            <person name="Grigoriev I."/>
        </authorList>
    </citation>
    <scope>NUCLEOTIDE SEQUENCE</scope>
    <source>
        <strain evidence="3">CBS 122367</strain>
    </source>
</reference>
<keyword evidence="2" id="KW-0812">Transmembrane</keyword>